<gene>
    <name evidence="2" type="ORF">RRG08_028092</name>
</gene>
<reference evidence="2" key="1">
    <citation type="journal article" date="2023" name="G3 (Bethesda)">
        <title>A reference genome for the long-term kleptoplast-retaining sea slug Elysia crispata morphotype clarki.</title>
        <authorList>
            <person name="Eastman K.E."/>
            <person name="Pendleton A.L."/>
            <person name="Shaikh M.A."/>
            <person name="Suttiyut T."/>
            <person name="Ogas R."/>
            <person name="Tomko P."/>
            <person name="Gavelis G."/>
            <person name="Widhalm J.R."/>
            <person name="Wisecaver J.H."/>
        </authorList>
    </citation>
    <scope>NUCLEOTIDE SEQUENCE</scope>
    <source>
        <strain evidence="2">ECLA1</strain>
    </source>
</reference>
<name>A0AAE1E742_9GAST</name>
<dbReference type="EMBL" id="JAWDGP010000951">
    <property type="protein sequence ID" value="KAK3796005.1"/>
    <property type="molecule type" value="Genomic_DNA"/>
</dbReference>
<evidence type="ECO:0000256" key="1">
    <source>
        <dbReference type="SAM" id="MobiDB-lite"/>
    </source>
</evidence>
<protein>
    <submittedName>
        <fullName evidence="2">Uncharacterized protein</fullName>
    </submittedName>
</protein>
<evidence type="ECO:0000313" key="2">
    <source>
        <dbReference type="EMBL" id="KAK3796005.1"/>
    </source>
</evidence>
<proteinExistence type="predicted"/>
<evidence type="ECO:0000313" key="3">
    <source>
        <dbReference type="Proteomes" id="UP001283361"/>
    </source>
</evidence>
<feature type="region of interest" description="Disordered" evidence="1">
    <location>
        <begin position="109"/>
        <end position="130"/>
    </location>
</feature>
<organism evidence="2 3">
    <name type="scientific">Elysia crispata</name>
    <name type="common">lettuce slug</name>
    <dbReference type="NCBI Taxonomy" id="231223"/>
    <lineage>
        <taxon>Eukaryota</taxon>
        <taxon>Metazoa</taxon>
        <taxon>Spiralia</taxon>
        <taxon>Lophotrochozoa</taxon>
        <taxon>Mollusca</taxon>
        <taxon>Gastropoda</taxon>
        <taxon>Heterobranchia</taxon>
        <taxon>Euthyneura</taxon>
        <taxon>Panpulmonata</taxon>
        <taxon>Sacoglossa</taxon>
        <taxon>Placobranchoidea</taxon>
        <taxon>Plakobranchidae</taxon>
        <taxon>Elysia</taxon>
    </lineage>
</organism>
<keyword evidence="3" id="KW-1185">Reference proteome</keyword>
<dbReference type="Proteomes" id="UP001283361">
    <property type="component" value="Unassembled WGS sequence"/>
</dbReference>
<comment type="caution">
    <text evidence="2">The sequence shown here is derived from an EMBL/GenBank/DDBJ whole genome shotgun (WGS) entry which is preliminary data.</text>
</comment>
<dbReference type="AlphaFoldDB" id="A0AAE1E742"/>
<sequence>MQPAAKEVPSGCAPAREPLRKRNDLAGELPSPAEPIHSKRSCWKALLGGIQTALLQLWETWQSCKALWFELLSTTSTYILASTSSTSRIDILFASTDFELTASIDAHGRSYGGGSGTPGTPSSGTGAGRGPGCSSNDECYFSSPNLENNISIFFIYIITQCNVNQTKFY</sequence>
<accession>A0AAE1E742</accession>